<dbReference type="EMBL" id="CM037615">
    <property type="protein sequence ID" value="KAH8013550.1"/>
    <property type="molecule type" value="Genomic_DNA"/>
</dbReference>
<name>A0ACB8G209_9SAUR</name>
<gene>
    <name evidence="1" type="ORF">K3G42_020420</name>
</gene>
<evidence type="ECO:0000313" key="1">
    <source>
        <dbReference type="EMBL" id="KAH8013550.1"/>
    </source>
</evidence>
<evidence type="ECO:0000313" key="2">
    <source>
        <dbReference type="Proteomes" id="UP000827872"/>
    </source>
</evidence>
<organism evidence="1 2">
    <name type="scientific">Sphaerodactylus townsendi</name>
    <dbReference type="NCBI Taxonomy" id="933632"/>
    <lineage>
        <taxon>Eukaryota</taxon>
        <taxon>Metazoa</taxon>
        <taxon>Chordata</taxon>
        <taxon>Craniata</taxon>
        <taxon>Vertebrata</taxon>
        <taxon>Euteleostomi</taxon>
        <taxon>Lepidosauria</taxon>
        <taxon>Squamata</taxon>
        <taxon>Bifurcata</taxon>
        <taxon>Gekkota</taxon>
        <taxon>Sphaerodactylidae</taxon>
        <taxon>Sphaerodactylus</taxon>
    </lineage>
</organism>
<comment type="caution">
    <text evidence="1">The sequence shown here is derived from an EMBL/GenBank/DDBJ whole genome shotgun (WGS) entry which is preliminary data.</text>
</comment>
<sequence length="122" mass="13768">MWLHRLGNLLVQDRLLLRSSEPPAVPPRWLEKKGRSLSLLRFGLAPIRSRSPQSPFLPCPGKNLNNSAFTSCDKISGSESRHIKLMLLVYSVASWSYFAEGSRLLENLQQVNSYPYTPPCPS</sequence>
<protein>
    <submittedName>
        <fullName evidence="1">Uncharacterized protein</fullName>
    </submittedName>
</protein>
<reference evidence="1" key="1">
    <citation type="submission" date="2021-08" db="EMBL/GenBank/DDBJ databases">
        <title>The first chromosome-level gecko genome reveals the dynamic sex chromosomes of Neotropical dwarf geckos (Sphaerodactylidae: Sphaerodactylus).</title>
        <authorList>
            <person name="Pinto B.J."/>
            <person name="Keating S.E."/>
            <person name="Gamble T."/>
        </authorList>
    </citation>
    <scope>NUCLEOTIDE SEQUENCE</scope>
    <source>
        <strain evidence="1">TG3544</strain>
    </source>
</reference>
<accession>A0ACB8G209</accession>
<proteinExistence type="predicted"/>
<keyword evidence="2" id="KW-1185">Reference proteome</keyword>
<dbReference type="Proteomes" id="UP000827872">
    <property type="component" value="Linkage Group LG02"/>
</dbReference>